<dbReference type="Gene3D" id="6.10.140.250">
    <property type="match status" value="1"/>
</dbReference>
<dbReference type="InterPro" id="IPR004918">
    <property type="entry name" value="Cdc37"/>
</dbReference>
<feature type="compositionally biased region" description="Acidic residues" evidence="6">
    <location>
        <begin position="78"/>
        <end position="91"/>
    </location>
</feature>
<keyword evidence="4" id="KW-0143">Chaperone</keyword>
<feature type="domain" description="Cdc37 Hsp90 binding" evidence="8">
    <location>
        <begin position="178"/>
        <end position="360"/>
    </location>
</feature>
<protein>
    <recommendedName>
        <fullName evidence="5">Hsp90 chaperone protein kinase-targeting subunit</fullName>
    </recommendedName>
</protein>
<comment type="similarity">
    <text evidence="2">Belongs to the CDC37 family.</text>
</comment>
<feature type="compositionally biased region" description="Basic and acidic residues" evidence="6">
    <location>
        <begin position="211"/>
        <end position="223"/>
    </location>
</feature>
<dbReference type="GO" id="GO:0019901">
    <property type="term" value="F:protein kinase binding"/>
    <property type="evidence" value="ECO:0007669"/>
    <property type="project" value="InterPro"/>
</dbReference>
<evidence type="ECO:0000313" key="10">
    <source>
        <dbReference type="EMBL" id="CAD9354783.1"/>
    </source>
</evidence>
<dbReference type="GO" id="GO:0050821">
    <property type="term" value="P:protein stabilization"/>
    <property type="evidence" value="ECO:0007669"/>
    <property type="project" value="TreeGrafter"/>
</dbReference>
<evidence type="ECO:0000259" key="8">
    <source>
        <dbReference type="SMART" id="SM01070"/>
    </source>
</evidence>
<proteinExistence type="inferred from homology"/>
<feature type="region of interest" description="Disordered" evidence="6">
    <location>
        <begin position="72"/>
        <end position="95"/>
    </location>
</feature>
<dbReference type="InterPro" id="IPR013855">
    <property type="entry name" value="Cdc37_N_dom"/>
</dbReference>
<feature type="compositionally biased region" description="Basic and acidic residues" evidence="6">
    <location>
        <begin position="1"/>
        <end position="12"/>
    </location>
</feature>
<reference evidence="10" key="1">
    <citation type="submission" date="2021-01" db="EMBL/GenBank/DDBJ databases">
        <authorList>
            <person name="Corre E."/>
            <person name="Pelletier E."/>
            <person name="Niang G."/>
            <person name="Scheremetjew M."/>
            <person name="Finn R."/>
            <person name="Kale V."/>
            <person name="Holt S."/>
            <person name="Cochrane G."/>
            <person name="Meng A."/>
            <person name="Brown T."/>
            <person name="Cohen L."/>
        </authorList>
    </citation>
    <scope>NUCLEOTIDE SEQUENCE</scope>
    <source>
        <strain evidence="10">Grunow 1884</strain>
    </source>
</reference>
<dbReference type="SMART" id="SM01069">
    <property type="entry name" value="CDC37_C"/>
    <property type="match status" value="1"/>
</dbReference>
<evidence type="ECO:0000256" key="2">
    <source>
        <dbReference type="ARBA" id="ARBA00006222"/>
    </source>
</evidence>
<name>A0A7S2A196_TRICV</name>
<dbReference type="GO" id="GO:0051082">
    <property type="term" value="F:unfolded protein binding"/>
    <property type="evidence" value="ECO:0007669"/>
    <property type="project" value="TreeGrafter"/>
</dbReference>
<evidence type="ECO:0000256" key="6">
    <source>
        <dbReference type="SAM" id="MobiDB-lite"/>
    </source>
</evidence>
<dbReference type="SMART" id="SM01070">
    <property type="entry name" value="CDC37_M"/>
    <property type="match status" value="1"/>
</dbReference>
<keyword evidence="3" id="KW-0963">Cytoplasm</keyword>
<gene>
    <name evidence="10" type="ORF">OSIN01602_LOCUS17628</name>
</gene>
<dbReference type="InterPro" id="IPR013874">
    <property type="entry name" value="Cdc37_Hsp90-bd"/>
</dbReference>
<dbReference type="AlphaFoldDB" id="A0A7S2A196"/>
<dbReference type="PANTHER" id="PTHR12800">
    <property type="entry name" value="CDC37-RELATED"/>
    <property type="match status" value="1"/>
</dbReference>
<organism evidence="10">
    <name type="scientific">Trieres chinensis</name>
    <name type="common">Marine centric diatom</name>
    <name type="synonym">Odontella sinensis</name>
    <dbReference type="NCBI Taxonomy" id="1514140"/>
    <lineage>
        <taxon>Eukaryota</taxon>
        <taxon>Sar</taxon>
        <taxon>Stramenopiles</taxon>
        <taxon>Ochrophyta</taxon>
        <taxon>Bacillariophyta</taxon>
        <taxon>Mediophyceae</taxon>
        <taxon>Biddulphiophycidae</taxon>
        <taxon>Eupodiscales</taxon>
        <taxon>Parodontellaceae</taxon>
        <taxon>Trieres</taxon>
    </lineage>
</organism>
<dbReference type="Gene3D" id="1.20.58.610">
    <property type="entry name" value="Cdc37, Hsp90 binding domain"/>
    <property type="match status" value="1"/>
</dbReference>
<dbReference type="Pfam" id="PF08565">
    <property type="entry name" value="CDC37_M"/>
    <property type="match status" value="1"/>
</dbReference>
<evidence type="ECO:0000259" key="9">
    <source>
        <dbReference type="SMART" id="SM01071"/>
    </source>
</evidence>
<dbReference type="EMBL" id="HBGO01030687">
    <property type="protein sequence ID" value="CAD9354783.1"/>
    <property type="molecule type" value="Transcribed_RNA"/>
</dbReference>
<comment type="subcellular location">
    <subcellularLocation>
        <location evidence="1">Cytoplasm</location>
    </subcellularLocation>
</comment>
<dbReference type="Pfam" id="PF08564">
    <property type="entry name" value="CDC37_C"/>
    <property type="match status" value="1"/>
</dbReference>
<evidence type="ECO:0000256" key="3">
    <source>
        <dbReference type="ARBA" id="ARBA00022490"/>
    </source>
</evidence>
<feature type="region of interest" description="Disordered" evidence="6">
    <location>
        <begin position="148"/>
        <end position="223"/>
    </location>
</feature>
<sequence>MSKPFDYSKWDNIELSDDEEDCHPNIDRESWFRMKHRSRVEREDREEADKKRIKKEMKTTDLRIKEIERTLRDLDASGGDDDDSDDDDLEDRDGLEAELSELRKANKARQDKLDEYERNKKWNVDNMCHVVEERTIISSGKDAKFSKETGFVVPDEDDDEKAKKDEGTKEVEKGVAAASIGEKKAEKKPAKKEAATAATTTTTKKKAAAAAKKETGGSAGPERDHIAMMSYHEFTEKYADTVEQFMAIRDLDKCKEFLIVHGNVLLQENASNYLLLASLEDEMNGLHDKMKQTCRQSQIISNIAELAKSLRSHPGNVIIPFFQKLDNREFLEGFLDGVDSFVKKIQARAVVKKKEIDEERAREARERGAGADGAVDLAEVPREERLGPGGLDPVEVFESLPVAMQEAFESRDTEKLKEALMAMEPGQAEHHMKRCVDSGLWNQG</sequence>
<feature type="compositionally biased region" description="Basic and acidic residues" evidence="6">
    <location>
        <begin position="160"/>
        <end position="173"/>
    </location>
</feature>
<evidence type="ECO:0000256" key="1">
    <source>
        <dbReference type="ARBA" id="ARBA00004496"/>
    </source>
</evidence>
<dbReference type="SMART" id="SM01071">
    <property type="entry name" value="CDC37_N"/>
    <property type="match status" value="1"/>
</dbReference>
<dbReference type="GO" id="GO:0031072">
    <property type="term" value="F:heat shock protein binding"/>
    <property type="evidence" value="ECO:0007669"/>
    <property type="project" value="TreeGrafter"/>
</dbReference>
<dbReference type="GO" id="GO:0006457">
    <property type="term" value="P:protein folding"/>
    <property type="evidence" value="ECO:0007669"/>
    <property type="project" value="TreeGrafter"/>
</dbReference>
<evidence type="ECO:0000256" key="4">
    <source>
        <dbReference type="ARBA" id="ARBA00023186"/>
    </source>
</evidence>
<dbReference type="SUPFAM" id="SSF101391">
    <property type="entry name" value="Hsp90 co-chaperone CDC37"/>
    <property type="match status" value="1"/>
</dbReference>
<feature type="compositionally biased region" description="Basic and acidic residues" evidence="6">
    <location>
        <begin position="181"/>
        <end position="194"/>
    </location>
</feature>
<evidence type="ECO:0000259" key="7">
    <source>
        <dbReference type="SMART" id="SM01069"/>
    </source>
</evidence>
<feature type="region of interest" description="Disordered" evidence="6">
    <location>
        <begin position="1"/>
        <end position="24"/>
    </location>
</feature>
<dbReference type="InterPro" id="IPR013873">
    <property type="entry name" value="Cdc37_C"/>
</dbReference>
<dbReference type="GO" id="GO:0051087">
    <property type="term" value="F:protein-folding chaperone binding"/>
    <property type="evidence" value="ECO:0007669"/>
    <property type="project" value="TreeGrafter"/>
</dbReference>
<dbReference type="InterPro" id="IPR038189">
    <property type="entry name" value="Cdc37_Hsp90-bd_sf"/>
</dbReference>
<accession>A0A7S2A196</accession>
<feature type="domain" description="Cdc37 C-terminal" evidence="7">
    <location>
        <begin position="385"/>
        <end position="444"/>
    </location>
</feature>
<dbReference type="PANTHER" id="PTHR12800:SF4">
    <property type="entry name" value="HSP90 CO-CHAPERONE CDC37"/>
    <property type="match status" value="1"/>
</dbReference>
<evidence type="ECO:0000256" key="5">
    <source>
        <dbReference type="ARBA" id="ARBA00031396"/>
    </source>
</evidence>
<dbReference type="Pfam" id="PF03234">
    <property type="entry name" value="CDC37_N"/>
    <property type="match status" value="1"/>
</dbReference>
<feature type="domain" description="Cdc37 N-terminal" evidence="9">
    <location>
        <begin position="4"/>
        <end position="135"/>
    </location>
</feature>
<dbReference type="GO" id="GO:0005737">
    <property type="term" value="C:cytoplasm"/>
    <property type="evidence" value="ECO:0007669"/>
    <property type="project" value="UniProtKB-SubCell"/>
</dbReference>